<feature type="compositionally biased region" description="Basic and acidic residues" evidence="1">
    <location>
        <begin position="46"/>
        <end position="55"/>
    </location>
</feature>
<dbReference type="EMBL" id="CP039352">
    <property type="protein sequence ID" value="QCE03594.1"/>
    <property type="molecule type" value="Genomic_DNA"/>
</dbReference>
<keyword evidence="3" id="KW-1185">Reference proteome</keyword>
<dbReference type="AlphaFoldDB" id="A0A4D6MS29"/>
<feature type="compositionally biased region" description="Basic and acidic residues" evidence="1">
    <location>
        <begin position="94"/>
        <end position="113"/>
    </location>
</feature>
<sequence>MCEPEITEMLEYFSHDGDGVEGGGNDINMVDIMSEKEAADGVPEPESVHKGEGDKGVQSVHAGEGDLNKGDDGGVELPAEHDKGEDEVVEVNEVDGHDGGQSGKEVDVEKEVEADLEEGIESWNDSSPNDSSDDSQVGTTSLVDINVQGDVEDDHEELVGDIEVEVGVAVAQSAQQQNSHPLPSAQSSQQQNSHPLPSAQSSQQQNRPSQAPRHTAPIRPKLNARRGRIWKP</sequence>
<evidence type="ECO:0000256" key="1">
    <source>
        <dbReference type="SAM" id="MobiDB-lite"/>
    </source>
</evidence>
<evidence type="ECO:0000313" key="2">
    <source>
        <dbReference type="EMBL" id="QCE03594.1"/>
    </source>
</evidence>
<feature type="compositionally biased region" description="Acidic residues" evidence="1">
    <location>
        <begin position="150"/>
        <end position="164"/>
    </location>
</feature>
<feature type="compositionally biased region" description="Low complexity" evidence="1">
    <location>
        <begin position="165"/>
        <end position="177"/>
    </location>
</feature>
<feature type="region of interest" description="Disordered" evidence="1">
    <location>
        <begin position="34"/>
        <end position="232"/>
    </location>
</feature>
<reference evidence="2 3" key="1">
    <citation type="submission" date="2019-04" db="EMBL/GenBank/DDBJ databases">
        <title>An improved genome assembly and genetic linkage map for asparagus bean, Vigna unguiculata ssp. sesquipedialis.</title>
        <authorList>
            <person name="Xia Q."/>
            <person name="Zhang R."/>
            <person name="Dong Y."/>
        </authorList>
    </citation>
    <scope>NUCLEOTIDE SEQUENCE [LARGE SCALE GENOMIC DNA]</scope>
    <source>
        <tissue evidence="2">Leaf</tissue>
    </source>
</reference>
<feature type="compositionally biased region" description="Basic and acidic residues" evidence="1">
    <location>
        <begin position="63"/>
        <end position="86"/>
    </location>
</feature>
<evidence type="ECO:0000313" key="3">
    <source>
        <dbReference type="Proteomes" id="UP000501690"/>
    </source>
</evidence>
<feature type="compositionally biased region" description="Polar residues" evidence="1">
    <location>
        <begin position="178"/>
        <end position="209"/>
    </location>
</feature>
<name>A0A4D6MS29_VIGUN</name>
<gene>
    <name evidence="2" type="ORF">DEO72_LG8g1619</name>
</gene>
<protein>
    <submittedName>
        <fullName evidence="2">Uncharacterized protein</fullName>
    </submittedName>
</protein>
<proteinExistence type="predicted"/>
<organism evidence="2 3">
    <name type="scientific">Vigna unguiculata</name>
    <name type="common">Cowpea</name>
    <dbReference type="NCBI Taxonomy" id="3917"/>
    <lineage>
        <taxon>Eukaryota</taxon>
        <taxon>Viridiplantae</taxon>
        <taxon>Streptophyta</taxon>
        <taxon>Embryophyta</taxon>
        <taxon>Tracheophyta</taxon>
        <taxon>Spermatophyta</taxon>
        <taxon>Magnoliopsida</taxon>
        <taxon>eudicotyledons</taxon>
        <taxon>Gunneridae</taxon>
        <taxon>Pentapetalae</taxon>
        <taxon>rosids</taxon>
        <taxon>fabids</taxon>
        <taxon>Fabales</taxon>
        <taxon>Fabaceae</taxon>
        <taxon>Papilionoideae</taxon>
        <taxon>50 kb inversion clade</taxon>
        <taxon>NPAAA clade</taxon>
        <taxon>indigoferoid/millettioid clade</taxon>
        <taxon>Phaseoleae</taxon>
        <taxon>Vigna</taxon>
    </lineage>
</organism>
<feature type="compositionally biased region" description="Basic residues" evidence="1">
    <location>
        <begin position="222"/>
        <end position="232"/>
    </location>
</feature>
<dbReference type="Proteomes" id="UP000501690">
    <property type="component" value="Linkage Group LG8"/>
</dbReference>
<accession>A0A4D6MS29</accession>